<dbReference type="CDD" id="cd00121">
    <property type="entry name" value="MATH"/>
    <property type="match status" value="1"/>
</dbReference>
<dbReference type="PANTHER" id="PTHR26379">
    <property type="entry name" value="BTB/POZ AND MATH DOMAIN-CONTAINING PROTEIN 1"/>
    <property type="match status" value="1"/>
</dbReference>
<dbReference type="InterPro" id="IPR002083">
    <property type="entry name" value="MATH/TRAF_dom"/>
</dbReference>
<reference evidence="5" key="1">
    <citation type="submission" date="2022-04" db="EMBL/GenBank/DDBJ databases">
        <title>A functionally conserved STORR gene fusion in Papaver species that diverged 16.8 million years ago.</title>
        <authorList>
            <person name="Catania T."/>
        </authorList>
    </citation>
    <scope>NUCLEOTIDE SEQUENCE</scope>
    <source>
        <strain evidence="5">S-188037</strain>
    </source>
</reference>
<dbReference type="SUPFAM" id="SSF54695">
    <property type="entry name" value="POZ domain"/>
    <property type="match status" value="1"/>
</dbReference>
<dbReference type="Pfam" id="PF22486">
    <property type="entry name" value="MATH_2"/>
    <property type="match status" value="1"/>
</dbReference>
<evidence type="ECO:0000259" key="3">
    <source>
        <dbReference type="PROSITE" id="PS50097"/>
    </source>
</evidence>
<evidence type="ECO:0000256" key="2">
    <source>
        <dbReference type="ARBA" id="ARBA00010846"/>
    </source>
</evidence>
<dbReference type="InterPro" id="IPR056423">
    <property type="entry name" value="BACK_BPM_SPOP"/>
</dbReference>
<comment type="similarity">
    <text evidence="2">Belongs to the Tdpoz family.</text>
</comment>
<keyword evidence="6" id="KW-1185">Reference proteome</keyword>
<sequence>MVPHEYKIKGFSLAKGIGVGKYMRNRRFTVGGHDWVIIFYPDGDSQDSQEYVSLYLELVSPGEVKATLEFKFLDQSGKGKQAVRGASECAKVYYINDYWGYKQYMKRSELETSSYRKDDCLSIHCAVGVVLTRDETVQSRDETVQTRVETVLTRVGEEKPYVIPVPPSEMIQNLKGLLESGIGSDITLQVGNEFFRAHKSILAARSPVFRAQFFGLEGNPDLETLAIKQFEPFAFMPCELSDSDSPCTSTTLMQHLLDAADCYDIPRLKLLCEGKLCEEITANNVAKTLSLAEEHQCLQLKTVCLNFASKPEIFGEVMKSDGYAYLEKSYPSLLTDLLKTSAVVDKTEA</sequence>
<dbReference type="Pfam" id="PF24570">
    <property type="entry name" value="BACK_BPM_SPOP"/>
    <property type="match status" value="1"/>
</dbReference>
<dbReference type="Gene3D" id="3.30.710.10">
    <property type="entry name" value="Potassium Channel Kv1.1, Chain A"/>
    <property type="match status" value="1"/>
</dbReference>
<dbReference type="InterPro" id="IPR045005">
    <property type="entry name" value="BPM1-6"/>
</dbReference>
<dbReference type="PANTHER" id="PTHR26379:SF293">
    <property type="entry name" value="BTB_POZ AND MATH DOMAIN-CONTAINING PROTEIN 3"/>
    <property type="match status" value="1"/>
</dbReference>
<gene>
    <name evidence="5" type="ORF">MKW98_021090</name>
</gene>
<dbReference type="SMART" id="SM00225">
    <property type="entry name" value="BTB"/>
    <property type="match status" value="1"/>
</dbReference>
<dbReference type="InterPro" id="IPR000210">
    <property type="entry name" value="BTB/POZ_dom"/>
</dbReference>
<dbReference type="Proteomes" id="UP001202328">
    <property type="component" value="Unassembled WGS sequence"/>
</dbReference>
<comment type="pathway">
    <text evidence="1">Protein modification; protein ubiquitination.</text>
</comment>
<evidence type="ECO:0000313" key="5">
    <source>
        <dbReference type="EMBL" id="KAI3944632.1"/>
    </source>
</evidence>
<dbReference type="Pfam" id="PF00651">
    <property type="entry name" value="BTB"/>
    <property type="match status" value="1"/>
</dbReference>
<feature type="domain" description="BTB" evidence="3">
    <location>
        <begin position="184"/>
        <end position="213"/>
    </location>
</feature>
<dbReference type="Gene3D" id="1.25.40.420">
    <property type="match status" value="1"/>
</dbReference>
<organism evidence="5 6">
    <name type="scientific">Papaver atlanticum</name>
    <dbReference type="NCBI Taxonomy" id="357466"/>
    <lineage>
        <taxon>Eukaryota</taxon>
        <taxon>Viridiplantae</taxon>
        <taxon>Streptophyta</taxon>
        <taxon>Embryophyta</taxon>
        <taxon>Tracheophyta</taxon>
        <taxon>Spermatophyta</taxon>
        <taxon>Magnoliopsida</taxon>
        <taxon>Ranunculales</taxon>
        <taxon>Papaveraceae</taxon>
        <taxon>Papaveroideae</taxon>
        <taxon>Papaver</taxon>
    </lineage>
</organism>
<evidence type="ECO:0000259" key="4">
    <source>
        <dbReference type="PROSITE" id="PS50144"/>
    </source>
</evidence>
<dbReference type="PROSITE" id="PS50097">
    <property type="entry name" value="BTB"/>
    <property type="match status" value="1"/>
</dbReference>
<protein>
    <submittedName>
        <fullName evidence="5">Uncharacterized protein</fullName>
    </submittedName>
</protein>
<dbReference type="PROSITE" id="PS50144">
    <property type="entry name" value="MATH"/>
    <property type="match status" value="1"/>
</dbReference>
<dbReference type="Gene3D" id="2.60.210.10">
    <property type="entry name" value="Apoptosis, Tumor Necrosis Factor Receptor Associated Protein 2, Chain A"/>
    <property type="match status" value="1"/>
</dbReference>
<comment type="caution">
    <text evidence="5">The sequence shown here is derived from an EMBL/GenBank/DDBJ whole genome shotgun (WGS) entry which is preliminary data.</text>
</comment>
<evidence type="ECO:0000313" key="6">
    <source>
        <dbReference type="Proteomes" id="UP001202328"/>
    </source>
</evidence>
<dbReference type="AlphaFoldDB" id="A0AAD4T9Z9"/>
<accession>A0AAD4T9Z9</accession>
<dbReference type="InterPro" id="IPR011333">
    <property type="entry name" value="SKP1/BTB/POZ_sf"/>
</dbReference>
<name>A0AAD4T9Z9_9MAGN</name>
<dbReference type="InterPro" id="IPR008974">
    <property type="entry name" value="TRAF-like"/>
</dbReference>
<dbReference type="GO" id="GO:0016567">
    <property type="term" value="P:protein ubiquitination"/>
    <property type="evidence" value="ECO:0007669"/>
    <property type="project" value="InterPro"/>
</dbReference>
<dbReference type="EMBL" id="JAJJMB010004025">
    <property type="protein sequence ID" value="KAI3944632.1"/>
    <property type="molecule type" value="Genomic_DNA"/>
</dbReference>
<evidence type="ECO:0000256" key="1">
    <source>
        <dbReference type="ARBA" id="ARBA00004906"/>
    </source>
</evidence>
<feature type="domain" description="MATH" evidence="4">
    <location>
        <begin position="1"/>
        <end position="127"/>
    </location>
</feature>
<proteinExistence type="inferred from homology"/>
<dbReference type="SUPFAM" id="SSF49599">
    <property type="entry name" value="TRAF domain-like"/>
    <property type="match status" value="1"/>
</dbReference>